<protein>
    <submittedName>
        <fullName evidence="3">CpaD family pilus assembly protein</fullName>
    </submittedName>
</protein>
<dbReference type="Proteomes" id="UP001596060">
    <property type="component" value="Unassembled WGS sequence"/>
</dbReference>
<reference evidence="4" key="1">
    <citation type="journal article" date="2019" name="Int. J. Syst. Evol. Microbiol.">
        <title>The Global Catalogue of Microorganisms (GCM) 10K type strain sequencing project: providing services to taxonomists for standard genome sequencing and annotation.</title>
        <authorList>
            <consortium name="The Broad Institute Genomics Platform"/>
            <consortium name="The Broad Institute Genome Sequencing Center for Infectious Disease"/>
            <person name="Wu L."/>
            <person name="Ma J."/>
        </authorList>
    </citation>
    <scope>NUCLEOTIDE SEQUENCE [LARGE SCALE GENOMIC DNA]</scope>
    <source>
        <strain evidence="4">CCUG 43117</strain>
    </source>
</reference>
<proteinExistence type="predicted"/>
<feature type="compositionally biased region" description="Low complexity" evidence="1">
    <location>
        <begin position="224"/>
        <end position="235"/>
    </location>
</feature>
<dbReference type="EMBL" id="JBHSLU010000037">
    <property type="protein sequence ID" value="MFC5506189.1"/>
    <property type="molecule type" value="Genomic_DNA"/>
</dbReference>
<dbReference type="PROSITE" id="PS51257">
    <property type="entry name" value="PROKAR_LIPOPROTEIN"/>
    <property type="match status" value="1"/>
</dbReference>
<keyword evidence="2" id="KW-0732">Signal</keyword>
<evidence type="ECO:0000256" key="1">
    <source>
        <dbReference type="SAM" id="MobiDB-lite"/>
    </source>
</evidence>
<feature type="chain" id="PRO_5046517693" evidence="2">
    <location>
        <begin position="30"/>
        <end position="251"/>
    </location>
</feature>
<organism evidence="3 4">
    <name type="scientific">Bosea massiliensis</name>
    <dbReference type="NCBI Taxonomy" id="151419"/>
    <lineage>
        <taxon>Bacteria</taxon>
        <taxon>Pseudomonadati</taxon>
        <taxon>Pseudomonadota</taxon>
        <taxon>Alphaproteobacteria</taxon>
        <taxon>Hyphomicrobiales</taxon>
        <taxon>Boseaceae</taxon>
        <taxon>Bosea</taxon>
    </lineage>
</organism>
<feature type="compositionally biased region" description="Low complexity" evidence="1">
    <location>
        <begin position="242"/>
        <end position="251"/>
    </location>
</feature>
<gene>
    <name evidence="3" type="ORF">ACFPN9_13075</name>
</gene>
<dbReference type="Pfam" id="PF09476">
    <property type="entry name" value="Pilus_CpaD"/>
    <property type="match status" value="1"/>
</dbReference>
<feature type="region of interest" description="Disordered" evidence="1">
    <location>
        <begin position="219"/>
        <end position="251"/>
    </location>
</feature>
<dbReference type="InterPro" id="IPR019027">
    <property type="entry name" value="Pilus_biogenesis_CpaD-related"/>
</dbReference>
<evidence type="ECO:0000313" key="3">
    <source>
        <dbReference type="EMBL" id="MFC5506189.1"/>
    </source>
</evidence>
<evidence type="ECO:0000313" key="4">
    <source>
        <dbReference type="Proteomes" id="UP001596060"/>
    </source>
</evidence>
<name>A0ABW0P0I1_9HYPH</name>
<dbReference type="RefSeq" id="WP_377817161.1">
    <property type="nucleotide sequence ID" value="NZ_JBHSLU010000037.1"/>
</dbReference>
<dbReference type="InterPro" id="IPR013361">
    <property type="entry name" value="Pilus_CpaD"/>
</dbReference>
<comment type="caution">
    <text evidence="3">The sequence shown here is derived from an EMBL/GenBank/DDBJ whole genome shotgun (WGS) entry which is preliminary data.</text>
</comment>
<dbReference type="NCBIfam" id="TIGR02522">
    <property type="entry name" value="pilus_cpaD"/>
    <property type="match status" value="1"/>
</dbReference>
<feature type="signal peptide" evidence="2">
    <location>
        <begin position="1"/>
        <end position="29"/>
    </location>
</feature>
<sequence>MILERTLFNFRICFAAAAALSLGACSQLAESNPPAYAPTHQERFPIKLANAPETLEVFPMQYASLDNDQKLTVADFGKDFRRSSKSVMSVAVPADVNGRVDAQTAAHAKQILKTLQDNGVARSAVRGQTYLPNDPTGLNPIKLTYVKAKAAVTEQCGLWPDDTGFASIEPGIENLPYYNHGCATQQAIAKQMADPMDVVRQHRPSPVDAARATAVISTYRGGPTTSSADANTSSTNGGGSNASGNSTSSRR</sequence>
<accession>A0ABW0P0I1</accession>
<evidence type="ECO:0000256" key="2">
    <source>
        <dbReference type="SAM" id="SignalP"/>
    </source>
</evidence>
<keyword evidence="4" id="KW-1185">Reference proteome</keyword>